<protein>
    <submittedName>
        <fullName evidence="1">Uncharacterized protein</fullName>
    </submittedName>
</protein>
<comment type="caution">
    <text evidence="1">The sequence shown here is derived from an EMBL/GenBank/DDBJ whole genome shotgun (WGS) entry which is preliminary data.</text>
</comment>
<organism evidence="1 2">
    <name type="scientific">Solihabitans fulvus</name>
    <dbReference type="NCBI Taxonomy" id="1892852"/>
    <lineage>
        <taxon>Bacteria</taxon>
        <taxon>Bacillati</taxon>
        <taxon>Actinomycetota</taxon>
        <taxon>Actinomycetes</taxon>
        <taxon>Pseudonocardiales</taxon>
        <taxon>Pseudonocardiaceae</taxon>
        <taxon>Solihabitans</taxon>
    </lineage>
</organism>
<keyword evidence="2" id="KW-1185">Reference proteome</keyword>
<reference evidence="1 2" key="1">
    <citation type="submission" date="2019-09" db="EMBL/GenBank/DDBJ databases">
        <title>Goodfellowia gen. nov., a new genus of the Pseudonocardineae related to Actinoalloteichus, containing Goodfellowia coeruleoviolacea gen. nov., comb. nov. gen. nov., comb. nov.</title>
        <authorList>
            <person name="Labeda D."/>
        </authorList>
    </citation>
    <scope>NUCLEOTIDE SEQUENCE [LARGE SCALE GENOMIC DNA]</scope>
    <source>
        <strain evidence="1 2">AN110305</strain>
    </source>
</reference>
<proteinExistence type="predicted"/>
<name>A0A5B2WNT4_9PSEU</name>
<evidence type="ECO:0000313" key="2">
    <source>
        <dbReference type="Proteomes" id="UP000323454"/>
    </source>
</evidence>
<accession>A0A5B2WNT4</accession>
<sequence>MINDRATWRIACRDVFGREQTLLIKFVGERRIVVATPPGEAAYLDAPALHALREVLSSPWLTGQVTS</sequence>
<dbReference type="EMBL" id="VUOB01000073">
    <property type="protein sequence ID" value="KAA2252664.1"/>
    <property type="molecule type" value="Genomic_DNA"/>
</dbReference>
<reference evidence="1 2" key="2">
    <citation type="submission" date="2019-09" db="EMBL/GenBank/DDBJ databases">
        <authorList>
            <person name="Jin C."/>
        </authorList>
    </citation>
    <scope>NUCLEOTIDE SEQUENCE [LARGE SCALE GENOMIC DNA]</scope>
    <source>
        <strain evidence="1 2">AN110305</strain>
    </source>
</reference>
<dbReference type="AlphaFoldDB" id="A0A5B2WNT4"/>
<dbReference type="Proteomes" id="UP000323454">
    <property type="component" value="Unassembled WGS sequence"/>
</dbReference>
<dbReference type="OrthoDB" id="3694176at2"/>
<gene>
    <name evidence="1" type="ORF">F0L68_34660</name>
</gene>
<evidence type="ECO:0000313" key="1">
    <source>
        <dbReference type="EMBL" id="KAA2252664.1"/>
    </source>
</evidence>
<dbReference type="RefSeq" id="WP_149854119.1">
    <property type="nucleotide sequence ID" value="NZ_VUOB01000073.1"/>
</dbReference>